<organism evidence="1 2">
    <name type="scientific">Sarcoptes scabiei</name>
    <name type="common">Itch mite</name>
    <name type="synonym">Acarus scabiei</name>
    <dbReference type="NCBI Taxonomy" id="52283"/>
    <lineage>
        <taxon>Eukaryota</taxon>
        <taxon>Metazoa</taxon>
        <taxon>Ecdysozoa</taxon>
        <taxon>Arthropoda</taxon>
        <taxon>Chelicerata</taxon>
        <taxon>Arachnida</taxon>
        <taxon>Acari</taxon>
        <taxon>Acariformes</taxon>
        <taxon>Sarcoptiformes</taxon>
        <taxon>Astigmata</taxon>
        <taxon>Psoroptidia</taxon>
        <taxon>Sarcoptoidea</taxon>
        <taxon>Sarcoptidae</taxon>
        <taxon>Sarcoptinae</taxon>
        <taxon>Sarcoptes</taxon>
    </lineage>
</organism>
<evidence type="ECO:0000313" key="1">
    <source>
        <dbReference type="EMBL" id="KPM08474.1"/>
    </source>
</evidence>
<name>A0A132ABV3_SARSC</name>
<reference evidence="1 2" key="1">
    <citation type="journal article" date="2015" name="Parasit. Vectors">
        <title>Draft genome of the scabies mite.</title>
        <authorList>
            <person name="Rider S.D.Jr."/>
            <person name="Morgan M.S."/>
            <person name="Arlian L.G."/>
        </authorList>
    </citation>
    <scope>NUCLEOTIDE SEQUENCE [LARGE SCALE GENOMIC DNA]</scope>
    <source>
        <strain evidence="1">Arlian Lab</strain>
    </source>
</reference>
<proteinExistence type="predicted"/>
<dbReference type="EMBL" id="JXLN01012453">
    <property type="protein sequence ID" value="KPM08474.1"/>
    <property type="molecule type" value="Genomic_DNA"/>
</dbReference>
<sequence>MPTFGMFGRRFLASLRPTIDECRRPLRLFALGPRESENDVVGDDGAINILGGRIVLSECRRPGRCACTLSRLESGLDAADVSDERRTTSSMLIEVLLDSKRSVGGLCG</sequence>
<dbReference type="Proteomes" id="UP000616769">
    <property type="component" value="Unassembled WGS sequence"/>
</dbReference>
<gene>
    <name evidence="1" type="ORF">QR98_0069950</name>
</gene>
<dbReference type="AlphaFoldDB" id="A0A132ABV3"/>
<dbReference type="VEuPathDB" id="VectorBase:SSCA008266"/>
<accession>A0A132ABV3</accession>
<evidence type="ECO:0000313" key="2">
    <source>
        <dbReference type="Proteomes" id="UP000616769"/>
    </source>
</evidence>
<comment type="caution">
    <text evidence="1">The sequence shown here is derived from an EMBL/GenBank/DDBJ whole genome shotgun (WGS) entry which is preliminary data.</text>
</comment>
<protein>
    <submittedName>
        <fullName evidence="1">Uncharacterized protein</fullName>
    </submittedName>
</protein>